<dbReference type="EMBL" id="CP073767">
    <property type="protein sequence ID" value="UWZ50562.1"/>
    <property type="molecule type" value="Genomic_DNA"/>
</dbReference>
<evidence type="ECO:0000313" key="3">
    <source>
        <dbReference type="Proteomes" id="UP001058003"/>
    </source>
</evidence>
<organism evidence="2 3">
    <name type="scientific">Dactylosporangium aurantiacum</name>
    <dbReference type="NCBI Taxonomy" id="35754"/>
    <lineage>
        <taxon>Bacteria</taxon>
        <taxon>Bacillati</taxon>
        <taxon>Actinomycetota</taxon>
        <taxon>Actinomycetes</taxon>
        <taxon>Micromonosporales</taxon>
        <taxon>Micromonosporaceae</taxon>
        <taxon>Dactylosporangium</taxon>
    </lineage>
</organism>
<dbReference type="AlphaFoldDB" id="A0A9Q9MI16"/>
<reference evidence="2" key="1">
    <citation type="submission" date="2021-04" db="EMBL/GenBank/DDBJ databases">
        <title>Dactylosporangium aurantiacum NRRL B-8018 full assembly.</title>
        <authorList>
            <person name="Hartkoorn R.C."/>
            <person name="Beaudoing E."/>
            <person name="Hot D."/>
        </authorList>
    </citation>
    <scope>NUCLEOTIDE SEQUENCE</scope>
    <source>
        <strain evidence="2">NRRL B-8018</strain>
    </source>
</reference>
<name>A0A9Q9MI16_9ACTN</name>
<dbReference type="RefSeq" id="WP_156089295.1">
    <property type="nucleotide sequence ID" value="NZ_CP073767.1"/>
</dbReference>
<feature type="transmembrane region" description="Helical" evidence="1">
    <location>
        <begin position="239"/>
        <end position="262"/>
    </location>
</feature>
<evidence type="ECO:0000256" key="1">
    <source>
        <dbReference type="SAM" id="Phobius"/>
    </source>
</evidence>
<protein>
    <submittedName>
        <fullName evidence="2">Uncharacterized protein</fullName>
    </submittedName>
</protein>
<keyword evidence="1" id="KW-0472">Membrane</keyword>
<keyword evidence="1" id="KW-1133">Transmembrane helix</keyword>
<dbReference type="KEGG" id="daur:Daura_27445"/>
<feature type="transmembrane region" description="Helical" evidence="1">
    <location>
        <begin position="211"/>
        <end position="233"/>
    </location>
</feature>
<dbReference type="Proteomes" id="UP001058003">
    <property type="component" value="Chromosome"/>
</dbReference>
<dbReference type="OrthoDB" id="3423972at2"/>
<keyword evidence="1" id="KW-0812">Transmembrane</keyword>
<feature type="transmembrane region" description="Helical" evidence="1">
    <location>
        <begin position="274"/>
        <end position="297"/>
    </location>
</feature>
<evidence type="ECO:0000313" key="2">
    <source>
        <dbReference type="EMBL" id="UWZ50562.1"/>
    </source>
</evidence>
<sequence>MVGSLDPARDYDQPLRGDLAVARSACEQIGGELLRHGFDLLVFSSAPQHAEGLFVAGYVAAASPGTPGRIVARPARHQEFVPGSPHHASVELLVLRDPSAEWEVAYYRSVLSADAVVLVGGRRSTRIAGIVAISQGVPVLPLAAFGGGAEQVWDYLDRDRHGVAENDVAMLGAPWTDGSAARLAGYLRREIDRRERERARELRAATHRARAARLGLAVAAAALVGALATIALAGGPGPAGAKAVGLLLAGPMLAAVAGAVIRDSLAAEQRWGRAAVLGLGAGVVAVLLYVASQLLTVPDLLDHLDARRLLFFVVPVGFAAGFTFDLVYERIRAGQDPMSGITPPAVAPDRPVP</sequence>
<keyword evidence="3" id="KW-1185">Reference proteome</keyword>
<feature type="transmembrane region" description="Helical" evidence="1">
    <location>
        <begin position="309"/>
        <end position="328"/>
    </location>
</feature>
<proteinExistence type="predicted"/>
<accession>A0A9Q9MI16</accession>
<gene>
    <name evidence="2" type="ORF">Daura_27445</name>
</gene>